<accession>A0AAW1V7A5</accession>
<reference evidence="1 2" key="1">
    <citation type="submission" date="2023-03" db="EMBL/GenBank/DDBJ databases">
        <title>Genome insight into feeding habits of ladybird beetles.</title>
        <authorList>
            <person name="Li H.-S."/>
            <person name="Huang Y.-H."/>
            <person name="Pang H."/>
        </authorList>
    </citation>
    <scope>NUCLEOTIDE SEQUENCE [LARGE SCALE GENOMIC DNA]</scope>
    <source>
        <strain evidence="1">SYSU_2023b</strain>
        <tissue evidence="1">Whole body</tissue>
    </source>
</reference>
<protein>
    <submittedName>
        <fullName evidence="1">Uncharacterized protein</fullName>
    </submittedName>
</protein>
<dbReference type="Proteomes" id="UP001431783">
    <property type="component" value="Unassembled WGS sequence"/>
</dbReference>
<dbReference type="AlphaFoldDB" id="A0AAW1V7A5"/>
<evidence type="ECO:0000313" key="2">
    <source>
        <dbReference type="Proteomes" id="UP001431783"/>
    </source>
</evidence>
<sequence>MLLLIVRTSIESKLNQSFHPIRDQFTNEIPITHRRHNYKFEPVHPSQIKTSSNQSFASPLSKSILGKDNRLVYHKKVTEPCETDAAKTTLQPDVNIVAKIRPSLQNLKSHEVDELAAEISRDG</sequence>
<proteinExistence type="predicted"/>
<gene>
    <name evidence="1" type="ORF">WA026_000337</name>
</gene>
<comment type="caution">
    <text evidence="1">The sequence shown here is derived from an EMBL/GenBank/DDBJ whole genome shotgun (WGS) entry which is preliminary data.</text>
</comment>
<name>A0AAW1V7A5_9CUCU</name>
<organism evidence="1 2">
    <name type="scientific">Henosepilachna vigintioctopunctata</name>
    <dbReference type="NCBI Taxonomy" id="420089"/>
    <lineage>
        <taxon>Eukaryota</taxon>
        <taxon>Metazoa</taxon>
        <taxon>Ecdysozoa</taxon>
        <taxon>Arthropoda</taxon>
        <taxon>Hexapoda</taxon>
        <taxon>Insecta</taxon>
        <taxon>Pterygota</taxon>
        <taxon>Neoptera</taxon>
        <taxon>Endopterygota</taxon>
        <taxon>Coleoptera</taxon>
        <taxon>Polyphaga</taxon>
        <taxon>Cucujiformia</taxon>
        <taxon>Coccinelloidea</taxon>
        <taxon>Coccinellidae</taxon>
        <taxon>Epilachninae</taxon>
        <taxon>Epilachnini</taxon>
        <taxon>Henosepilachna</taxon>
    </lineage>
</organism>
<keyword evidence="2" id="KW-1185">Reference proteome</keyword>
<dbReference type="EMBL" id="JARQZJ010000121">
    <property type="protein sequence ID" value="KAK9888061.1"/>
    <property type="molecule type" value="Genomic_DNA"/>
</dbReference>
<evidence type="ECO:0000313" key="1">
    <source>
        <dbReference type="EMBL" id="KAK9888061.1"/>
    </source>
</evidence>